<proteinExistence type="predicted"/>
<evidence type="ECO:0000313" key="1">
    <source>
        <dbReference type="EMBL" id="GGB81753.1"/>
    </source>
</evidence>
<dbReference type="Proteomes" id="UP000629025">
    <property type="component" value="Unassembled WGS sequence"/>
</dbReference>
<accession>A0ABQ1K1U2</accession>
<sequence>MTLSTALAITDQPEGSLGLLALSTFGSLFIQQQQERQRFATLLKMMPSAFRHPVASATYAGDSGLSAQMQVAIRSEQVDLNTVLARIDDAAQTVSKQVIASLEMSEKSFDAMRQQQHETDQVATAVHEMNATINDSLEARTSNGQACRKLEQYCQPGT</sequence>
<comment type="caution">
    <text evidence="1">The sequence shown here is derived from an EMBL/GenBank/DDBJ whole genome shotgun (WGS) entry which is preliminary data.</text>
</comment>
<dbReference type="EMBL" id="BMIJ01000001">
    <property type="protein sequence ID" value="GGB81753.1"/>
    <property type="molecule type" value="Genomic_DNA"/>
</dbReference>
<keyword evidence="2" id="KW-1185">Reference proteome</keyword>
<protein>
    <recommendedName>
        <fullName evidence="3">Methyl-accepting chemotaxis protein</fullName>
    </recommendedName>
</protein>
<evidence type="ECO:0008006" key="3">
    <source>
        <dbReference type="Google" id="ProtNLM"/>
    </source>
</evidence>
<name>A0ABQ1K1U2_9GAMM</name>
<evidence type="ECO:0000313" key="2">
    <source>
        <dbReference type="Proteomes" id="UP000629025"/>
    </source>
</evidence>
<dbReference type="RefSeq" id="WP_229680494.1">
    <property type="nucleotide sequence ID" value="NZ_BMIJ01000001.1"/>
</dbReference>
<gene>
    <name evidence="1" type="ORF">GCM10011352_04400</name>
</gene>
<organism evidence="1 2">
    <name type="scientific">Marinobacterium zhoushanense</name>
    <dbReference type="NCBI Taxonomy" id="1679163"/>
    <lineage>
        <taxon>Bacteria</taxon>
        <taxon>Pseudomonadati</taxon>
        <taxon>Pseudomonadota</taxon>
        <taxon>Gammaproteobacteria</taxon>
        <taxon>Oceanospirillales</taxon>
        <taxon>Oceanospirillaceae</taxon>
        <taxon>Marinobacterium</taxon>
    </lineage>
</organism>
<reference evidence="2" key="1">
    <citation type="journal article" date="2019" name="Int. J. Syst. Evol. Microbiol.">
        <title>The Global Catalogue of Microorganisms (GCM) 10K type strain sequencing project: providing services to taxonomists for standard genome sequencing and annotation.</title>
        <authorList>
            <consortium name="The Broad Institute Genomics Platform"/>
            <consortium name="The Broad Institute Genome Sequencing Center for Infectious Disease"/>
            <person name="Wu L."/>
            <person name="Ma J."/>
        </authorList>
    </citation>
    <scope>NUCLEOTIDE SEQUENCE [LARGE SCALE GENOMIC DNA]</scope>
    <source>
        <strain evidence="2">CGMCC 1.15341</strain>
    </source>
</reference>